<comment type="pathway">
    <text evidence="1">Lipid metabolism; butanoate metabolism.</text>
</comment>
<feature type="binding site" evidence="5">
    <location>
        <position position="95"/>
    </location>
    <ligand>
        <name>NAD(+)</name>
        <dbReference type="ChEBI" id="CHEBI:57540"/>
    </ligand>
</feature>
<keyword evidence="10" id="KW-1185">Reference proteome</keyword>
<evidence type="ECO:0000313" key="10">
    <source>
        <dbReference type="Proteomes" id="UP000182738"/>
    </source>
</evidence>
<dbReference type="Pfam" id="PF00725">
    <property type="entry name" value="3HCDH"/>
    <property type="match status" value="1"/>
</dbReference>
<dbReference type="STRING" id="1325335.GCA_001418025_00997"/>
<feature type="domain" description="3-hydroxyacyl-CoA dehydrogenase NAD binding" evidence="8">
    <location>
        <begin position="3"/>
        <end position="181"/>
    </location>
</feature>
<dbReference type="FunFam" id="3.40.50.720:FF:000009">
    <property type="entry name" value="Fatty oxidation complex, alpha subunit"/>
    <property type="match status" value="1"/>
</dbReference>
<feature type="binding site" evidence="5">
    <location>
        <position position="272"/>
    </location>
    <ligand>
        <name>NAD(+)</name>
        <dbReference type="ChEBI" id="CHEBI:57540"/>
    </ligand>
</feature>
<dbReference type="SUPFAM" id="SSF48179">
    <property type="entry name" value="6-phosphogluconate dehydrogenase C-terminal domain-like"/>
    <property type="match status" value="1"/>
</dbReference>
<dbReference type="InterPro" id="IPR006180">
    <property type="entry name" value="3-OHacyl-CoA_DH_CS"/>
</dbReference>
<proteinExistence type="inferred from homology"/>
<dbReference type="PANTHER" id="PTHR48075">
    <property type="entry name" value="3-HYDROXYACYL-COA DEHYDROGENASE FAMILY PROTEIN"/>
    <property type="match status" value="1"/>
</dbReference>
<dbReference type="Pfam" id="PF02737">
    <property type="entry name" value="3HCDH_N"/>
    <property type="match status" value="1"/>
</dbReference>
<keyword evidence="3" id="KW-0560">Oxidoreductase</keyword>
<dbReference type="NCBIfam" id="NF005875">
    <property type="entry name" value="PRK07819.1"/>
    <property type="match status" value="1"/>
</dbReference>
<sequence length="281" mass="30943">MKKVMVVGAGQMGSGIAQVCATAGYDVILNDVNEERVQWGLNNIAKSINKFVEKGTFSAQQRDEVIGRIRPSTTLQDGSDVDVVIEAVVENMDVKTALFAQLDEITPPHAILATNTSSLPITEIAAATKRPEKVIGMHFMNPVPIMKLVEIIRGLATADEVYEAIEQMTKTLGKVPVEVNDFPGFVSNRVLMPMINEAIYCLYEGVATKEAIDEVMKLGMNHPMGPLTLADFIGLDTCLYIMEVLHDGLGDDKYRPCPLLRKYVKAGWLGRKTGRGFYTYE</sequence>
<evidence type="ECO:0000259" key="8">
    <source>
        <dbReference type="Pfam" id="PF02737"/>
    </source>
</evidence>
<feature type="binding site" evidence="6">
    <location>
        <position position="54"/>
    </location>
    <ligand>
        <name>CoA</name>
        <dbReference type="ChEBI" id="CHEBI:57287"/>
    </ligand>
</feature>
<dbReference type="Proteomes" id="UP000182738">
    <property type="component" value="Unassembled WGS sequence"/>
</dbReference>
<feature type="binding site" evidence="5">
    <location>
        <position position="117"/>
    </location>
    <ligand>
        <name>NAD(+)</name>
        <dbReference type="ChEBI" id="CHEBI:57540"/>
    </ligand>
</feature>
<gene>
    <name evidence="9" type="ORF">Ga0061060_10586</name>
</gene>
<feature type="binding site" evidence="5">
    <location>
        <position position="31"/>
    </location>
    <ligand>
        <name>NAD(+)</name>
        <dbReference type="ChEBI" id="CHEBI:57540"/>
    </ligand>
</feature>
<dbReference type="Gene3D" id="1.10.1040.10">
    <property type="entry name" value="N-(1-d-carboxylethyl)-l-norvaline Dehydrogenase, domain 2"/>
    <property type="match status" value="1"/>
</dbReference>
<dbReference type="GO" id="GO:0070403">
    <property type="term" value="F:NAD+ binding"/>
    <property type="evidence" value="ECO:0007669"/>
    <property type="project" value="InterPro"/>
</dbReference>
<keyword evidence="5" id="KW-0520">NAD</keyword>
<dbReference type="SUPFAM" id="SSF51735">
    <property type="entry name" value="NAD(P)-binding Rossmann-fold domains"/>
    <property type="match status" value="1"/>
</dbReference>
<dbReference type="InterPro" id="IPR022694">
    <property type="entry name" value="3-OHacyl-CoA_DH"/>
</dbReference>
<evidence type="ECO:0000259" key="7">
    <source>
        <dbReference type="Pfam" id="PF00725"/>
    </source>
</evidence>
<accession>A0A0K6GMG4</accession>
<dbReference type="InterPro" id="IPR008927">
    <property type="entry name" value="6-PGluconate_DH-like_C_sf"/>
</dbReference>
<evidence type="ECO:0000256" key="2">
    <source>
        <dbReference type="ARBA" id="ARBA00009463"/>
    </source>
</evidence>
<reference evidence="10" key="1">
    <citation type="submission" date="2015-08" db="EMBL/GenBank/DDBJ databases">
        <authorList>
            <person name="Varghese N."/>
        </authorList>
    </citation>
    <scope>NUCLEOTIDE SEQUENCE [LARGE SCALE GENOMIC DNA]</scope>
    <source>
        <strain evidence="10">DSM 27374</strain>
    </source>
</reference>
<dbReference type="InterPro" id="IPR013328">
    <property type="entry name" value="6PGD_dom2"/>
</dbReference>
<feature type="binding site" evidence="5">
    <location>
        <position position="90"/>
    </location>
    <ligand>
        <name>NAD(+)</name>
        <dbReference type="ChEBI" id="CHEBI:57540"/>
    </ligand>
</feature>
<dbReference type="GO" id="GO:0016616">
    <property type="term" value="F:oxidoreductase activity, acting on the CH-OH group of donors, NAD or NADP as acceptor"/>
    <property type="evidence" value="ECO:0007669"/>
    <property type="project" value="InterPro"/>
</dbReference>
<feature type="domain" description="3-hydroxyacyl-CoA dehydrogenase C-terminal" evidence="7">
    <location>
        <begin position="184"/>
        <end position="280"/>
    </location>
</feature>
<dbReference type="PIRSF" id="PIRSF000105">
    <property type="entry name" value="HCDH"/>
    <property type="match status" value="1"/>
</dbReference>
<evidence type="ECO:0000256" key="6">
    <source>
        <dbReference type="PIRSR" id="PIRSR000105-3"/>
    </source>
</evidence>
<protein>
    <submittedName>
        <fullName evidence="9">3-hydroxyacyl-CoA dehydrogenase</fullName>
    </submittedName>
</protein>
<dbReference type="GO" id="GO:0019605">
    <property type="term" value="P:butyrate metabolic process"/>
    <property type="evidence" value="ECO:0007669"/>
    <property type="project" value="UniProtKB-UniPathway"/>
</dbReference>
<dbReference type="OrthoDB" id="9771883at2"/>
<dbReference type="Gene3D" id="3.40.50.720">
    <property type="entry name" value="NAD(P)-binding Rossmann-like Domain"/>
    <property type="match status" value="1"/>
</dbReference>
<dbReference type="RefSeq" id="WP_055440799.1">
    <property type="nucleotide sequence ID" value="NZ_BAABDZ010000015.1"/>
</dbReference>
<dbReference type="EMBL" id="CYGZ01000005">
    <property type="protein sequence ID" value="CUA79691.1"/>
    <property type="molecule type" value="Genomic_DNA"/>
</dbReference>
<evidence type="ECO:0000256" key="3">
    <source>
        <dbReference type="ARBA" id="ARBA00023002"/>
    </source>
</evidence>
<dbReference type="UniPathway" id="UPA00863"/>
<feature type="binding site" evidence="6">
    <location>
        <position position="117"/>
    </location>
    <ligand>
        <name>CoA</name>
        <dbReference type="ChEBI" id="CHEBI:57287"/>
    </ligand>
</feature>
<feature type="binding site" evidence="5">
    <location>
        <begin position="8"/>
        <end position="13"/>
    </location>
    <ligand>
        <name>NAD(+)</name>
        <dbReference type="ChEBI" id="CHEBI:57540"/>
    </ligand>
</feature>
<comment type="similarity">
    <text evidence="2">Belongs to the 3-hydroxyacyl-CoA dehydrogenase family.</text>
</comment>
<dbReference type="NCBIfam" id="NF004474">
    <property type="entry name" value="PRK05808.1"/>
    <property type="match status" value="1"/>
</dbReference>
<evidence type="ECO:0000313" key="9">
    <source>
        <dbReference type="EMBL" id="CUA79691.1"/>
    </source>
</evidence>
<feature type="binding site" evidence="6">
    <location>
        <position position="47"/>
    </location>
    <ligand>
        <name>CoA</name>
        <dbReference type="ChEBI" id="CHEBI:57287"/>
    </ligand>
</feature>
<feature type="binding site" evidence="5">
    <location>
        <position position="141"/>
    </location>
    <ligand>
        <name>NAD(+)</name>
        <dbReference type="ChEBI" id="CHEBI:57540"/>
    </ligand>
</feature>
<dbReference type="NCBIfam" id="NF005715">
    <property type="entry name" value="PRK07530.1"/>
    <property type="match status" value="1"/>
</dbReference>
<dbReference type="PANTHER" id="PTHR48075:SF5">
    <property type="entry name" value="3-HYDROXYBUTYRYL-COA DEHYDROGENASE"/>
    <property type="match status" value="1"/>
</dbReference>
<evidence type="ECO:0000256" key="4">
    <source>
        <dbReference type="PIRSR" id="PIRSR000105-1"/>
    </source>
</evidence>
<dbReference type="AlphaFoldDB" id="A0A0K6GMG4"/>
<dbReference type="InterPro" id="IPR006108">
    <property type="entry name" value="3HC_DH_C"/>
</dbReference>
<dbReference type="InterPro" id="IPR006176">
    <property type="entry name" value="3-OHacyl-CoA_DH_NAD-bd"/>
</dbReference>
<evidence type="ECO:0000256" key="5">
    <source>
        <dbReference type="PIRSR" id="PIRSR000105-2"/>
    </source>
</evidence>
<name>A0A0K6GMG4_9BACL</name>
<dbReference type="InterPro" id="IPR036291">
    <property type="entry name" value="NAD(P)-bd_dom_sf"/>
</dbReference>
<organism evidence="9 10">
    <name type="scientific">Anoxybacillus suryakundensis</name>
    <dbReference type="NCBI Taxonomy" id="1325335"/>
    <lineage>
        <taxon>Bacteria</taxon>
        <taxon>Bacillati</taxon>
        <taxon>Bacillota</taxon>
        <taxon>Bacilli</taxon>
        <taxon>Bacillales</taxon>
        <taxon>Anoxybacillaceae</taxon>
        <taxon>Anoxybacillus</taxon>
    </lineage>
</organism>
<feature type="site" description="Important for catalytic activity" evidence="4">
    <location>
        <position position="138"/>
    </location>
</feature>
<evidence type="ECO:0000256" key="1">
    <source>
        <dbReference type="ARBA" id="ARBA00005086"/>
    </source>
</evidence>
<dbReference type="PROSITE" id="PS00067">
    <property type="entry name" value="3HCDH"/>
    <property type="match status" value="1"/>
</dbReference>